<name>A0A8J2IS56_FUSEQ</name>
<comment type="caution">
    <text evidence="1">The sequence shown here is derived from an EMBL/GenBank/DDBJ whole genome shotgun (WGS) entry which is preliminary data.</text>
</comment>
<proteinExistence type="predicted"/>
<protein>
    <submittedName>
        <fullName evidence="1">Uncharacterized protein</fullName>
    </submittedName>
</protein>
<sequence length="455" mass="51712">MDITLDSIMARFTFSSQDYENRDVSTRIVRLRDAKSNFQEMSDTDANTIYTHGFKVISLRRSSAMTFDNAGKLLQHSVQYLIVDNGPETRQHLRSFSAKPGRVKTKILSIQDLYRSMTGASLVRRAQRTMPSIPRRTTSMFATLSRVHIRLNRMKGNGLYNNTTEMPKHTREDSFPKSEKCFSFNNYRTIIASAQLSRQLLYNMDLTTDVLFGRLVFDTGLGPDSQSPSSRIVRLDDAKSEAQEVFVAHSDSWEAMGTKVLRVRRSPSTIFDNAEKLVQHATVVGRALKSELDLHQTPKLVEATILYGDIDPSNQDMDIIHAGPIAITIQNDMPSSSVKTGPTSGMVEEFLRRFYGESAFACLRARHSRWDLVEVSHPLSEPMESYPWITKDTRTLMERWLCFYSLQPSELLVRRVASSDEGAHICRPLVSSNITGDLLVAPEHRMTLKFVVWTR</sequence>
<dbReference type="AlphaFoldDB" id="A0A8J2IS56"/>
<dbReference type="Proteomes" id="UP000693738">
    <property type="component" value="Unassembled WGS sequence"/>
</dbReference>
<reference evidence="1" key="1">
    <citation type="submission" date="2021-05" db="EMBL/GenBank/DDBJ databases">
        <authorList>
            <person name="Khan N."/>
        </authorList>
    </citation>
    <scope>NUCLEOTIDE SEQUENCE</scope>
</reference>
<dbReference type="EMBL" id="CAJSTJ010000146">
    <property type="protein sequence ID" value="CAG7562137.1"/>
    <property type="molecule type" value="Genomic_DNA"/>
</dbReference>
<accession>A0A8J2IS56</accession>
<evidence type="ECO:0000313" key="1">
    <source>
        <dbReference type="EMBL" id="CAG7562137.1"/>
    </source>
</evidence>
<evidence type="ECO:0000313" key="2">
    <source>
        <dbReference type="Proteomes" id="UP000693738"/>
    </source>
</evidence>
<gene>
    <name evidence="1" type="ORF">FEQUK3_LOCUS7845</name>
</gene>
<organism evidence="1 2">
    <name type="scientific">Fusarium equiseti</name>
    <name type="common">Fusarium scirpi</name>
    <dbReference type="NCBI Taxonomy" id="61235"/>
    <lineage>
        <taxon>Eukaryota</taxon>
        <taxon>Fungi</taxon>
        <taxon>Dikarya</taxon>
        <taxon>Ascomycota</taxon>
        <taxon>Pezizomycotina</taxon>
        <taxon>Sordariomycetes</taxon>
        <taxon>Hypocreomycetidae</taxon>
        <taxon>Hypocreales</taxon>
        <taxon>Nectriaceae</taxon>
        <taxon>Fusarium</taxon>
        <taxon>Fusarium incarnatum-equiseti species complex</taxon>
    </lineage>
</organism>